<dbReference type="Gene3D" id="3.40.140.10">
    <property type="entry name" value="Cytidine Deaminase, domain 2"/>
    <property type="match status" value="1"/>
</dbReference>
<dbReference type="GeneID" id="113714754"/>
<evidence type="ECO:0000256" key="1">
    <source>
        <dbReference type="ARBA" id="ARBA00006734"/>
    </source>
</evidence>
<evidence type="ECO:0000256" key="3">
    <source>
        <dbReference type="ARBA" id="ARBA00022679"/>
    </source>
</evidence>
<reference evidence="11" key="1">
    <citation type="submission" date="2025-08" db="UniProtKB">
        <authorList>
            <consortium name="RefSeq"/>
        </authorList>
    </citation>
    <scope>IDENTIFICATION</scope>
    <source>
        <tissue evidence="11">Leaves</tissue>
    </source>
</reference>
<dbReference type="SUPFAM" id="SSF53927">
    <property type="entry name" value="Cytidine deaminase-like"/>
    <property type="match status" value="1"/>
</dbReference>
<dbReference type="PROSITE" id="PS51147">
    <property type="entry name" value="PFTA"/>
    <property type="match status" value="4"/>
</dbReference>
<evidence type="ECO:0000256" key="2">
    <source>
        <dbReference type="ARBA" id="ARBA00022602"/>
    </source>
</evidence>
<dbReference type="Proteomes" id="UP001652660">
    <property type="component" value="Chromosome 10c"/>
</dbReference>
<evidence type="ECO:0000256" key="5">
    <source>
        <dbReference type="ARBA" id="ARBA00022737"/>
    </source>
</evidence>
<keyword evidence="5" id="KW-0677">Repeat</keyword>
<dbReference type="InterPro" id="IPR016193">
    <property type="entry name" value="Cytidine_deaminase-like"/>
</dbReference>
<comment type="function">
    <text evidence="8">Catalyzes the transfer of a geranyl-geranyl moiety from geranyl-geranyl pyrophosphate to cysteines occuring in specific C-terminal amino acid sequences.</text>
</comment>
<dbReference type="SUPFAM" id="SSF48439">
    <property type="entry name" value="Protein prenylyltransferase"/>
    <property type="match status" value="1"/>
</dbReference>
<dbReference type="Pfam" id="PF01239">
    <property type="entry name" value="PPTA"/>
    <property type="match status" value="5"/>
</dbReference>
<dbReference type="CDD" id="cd01285">
    <property type="entry name" value="nucleoside_deaminase"/>
    <property type="match status" value="1"/>
</dbReference>
<dbReference type="GO" id="GO:0016740">
    <property type="term" value="F:transferase activity"/>
    <property type="evidence" value="ECO:0007669"/>
    <property type="project" value="UniProtKB-KW"/>
</dbReference>
<evidence type="ECO:0000313" key="10">
    <source>
        <dbReference type="Proteomes" id="UP001652660"/>
    </source>
</evidence>
<dbReference type="EC" id="2.5.1.60" evidence="8"/>
<sequence>MHGRPRKAPTEEEQEASVVKGAKLRSIQAKFFQFHHTNTYTKEALEVNAKLLEMNPEFITGWNYRKLAVQYHLEAAQSDEDSIKSILDEELKVVESALMTNFKSYGAWHHRKWVLNMGHSSTDRELFLLKKFQKLDARNFHAWNYRRFVTALKNIPDEEELQYTTDMIYENFSNYSAWHNRSVLLSRLLKEEVEGYYPKEKVLTEEFEFVRNALFTDPDDQSGWFYHLWLLDQTVKLEHLLVSSWPPNGSNVNVSDYCALSPSLSSISRTLPLILCFSEAVGGINSSTVSVVCESNMDSNLIWTPISVDKSGLARTWLTYLTFSSEPMHPSRNYLVKVSIANSEGIISSAGFCCSNPSHMAFTVCLPSSNTEFDEGPDIERIDWSEENFSSNQLHSENLGLINSFNELTISGDNKKTYETNAKIIADEIDYCRELLSEMDCKIGKLTLARLLLAYDALSSASRGVQDQNMFQYKEILELYHDLMKLDPPHFQYYKDQYSLVFLKQELANEESLLKYCYQYRDSTSLSNNSLCLCLRGLSLSQIGCIERLLWVQMLDLSNNGIRSIEVVYMSALAVTERLQMEMVPDTEAFMKFAFHQAKLALDSLEVPVGCVIVDEGNNIIASGRNRTTESRNAMRHAEMEAIDVLLDRWRETGLSKAQVAEKFSNCTLYVTCEPCIMCAAALSMLGIKQVYYGCANDKFGGCGSILSLHSGDPSRKGFKCQGGIMISEAVSLLRAFYEQGNPNAPRPHRPPSQLV</sequence>
<evidence type="ECO:0000256" key="7">
    <source>
        <dbReference type="ARBA" id="ARBA00047658"/>
    </source>
</evidence>
<comment type="similarity">
    <text evidence="1 8">Belongs to the protein prenyltransferase subunit alpha family.</text>
</comment>
<dbReference type="PANTHER" id="PTHR11129:SF2">
    <property type="entry name" value="GERANYLGERANYL TRANSFERASE TYPE-2 SUBUNIT ALPHA"/>
    <property type="match status" value="1"/>
</dbReference>
<organism evidence="10 11">
    <name type="scientific">Coffea arabica</name>
    <name type="common">Arabian coffee</name>
    <dbReference type="NCBI Taxonomy" id="13443"/>
    <lineage>
        <taxon>Eukaryota</taxon>
        <taxon>Viridiplantae</taxon>
        <taxon>Streptophyta</taxon>
        <taxon>Embryophyta</taxon>
        <taxon>Tracheophyta</taxon>
        <taxon>Spermatophyta</taxon>
        <taxon>Magnoliopsida</taxon>
        <taxon>eudicotyledons</taxon>
        <taxon>Gunneridae</taxon>
        <taxon>Pentapetalae</taxon>
        <taxon>asterids</taxon>
        <taxon>lamiids</taxon>
        <taxon>Gentianales</taxon>
        <taxon>Rubiaceae</taxon>
        <taxon>Ixoroideae</taxon>
        <taxon>Gardenieae complex</taxon>
        <taxon>Bertiereae - Coffeeae clade</taxon>
        <taxon>Coffeeae</taxon>
        <taxon>Coffea</taxon>
    </lineage>
</organism>
<keyword evidence="2 8" id="KW-0637">Prenyltransferase</keyword>
<dbReference type="InterPro" id="IPR016192">
    <property type="entry name" value="APOBEC/CMP_deaminase_Zn-bd"/>
</dbReference>
<dbReference type="RefSeq" id="XP_071924523.1">
    <property type="nucleotide sequence ID" value="XM_072068422.1"/>
</dbReference>
<proteinExistence type="inferred from homology"/>
<dbReference type="PROSITE" id="PS51747">
    <property type="entry name" value="CYT_DCMP_DEAMINASES_2"/>
    <property type="match status" value="1"/>
</dbReference>
<evidence type="ECO:0000256" key="4">
    <source>
        <dbReference type="ARBA" id="ARBA00022723"/>
    </source>
</evidence>
<evidence type="ECO:0000259" key="9">
    <source>
        <dbReference type="PROSITE" id="PS51747"/>
    </source>
</evidence>
<accession>A0ABM4VYC4</accession>
<evidence type="ECO:0000256" key="6">
    <source>
        <dbReference type="ARBA" id="ARBA00022833"/>
    </source>
</evidence>
<name>A0ABM4VYC4_COFAR</name>
<keyword evidence="6" id="KW-0862">Zinc</keyword>
<dbReference type="InterPro" id="IPR002088">
    <property type="entry name" value="Prenyl_trans_a"/>
</dbReference>
<gene>
    <name evidence="11" type="primary">LOC113714754</name>
</gene>
<evidence type="ECO:0000256" key="8">
    <source>
        <dbReference type="RuleBase" id="RU367120"/>
    </source>
</evidence>
<keyword evidence="10" id="KW-1185">Reference proteome</keyword>
<protein>
    <recommendedName>
        <fullName evidence="8">Geranylgeranyl transferase type-2 subunit alpha</fullName>
        <ecNumber evidence="8">2.5.1.60</ecNumber>
    </recommendedName>
    <alternativeName>
        <fullName evidence="8">Geranylgeranyl transferase type II subunit alpha</fullName>
    </alternativeName>
</protein>
<comment type="catalytic activity">
    <reaction evidence="7 8">
        <text>geranylgeranyl diphosphate + L-cysteinyl-[protein] = S-geranylgeranyl-L-cysteinyl-[protein] + diphosphate</text>
        <dbReference type="Rhea" id="RHEA:21240"/>
        <dbReference type="Rhea" id="RHEA-COMP:10131"/>
        <dbReference type="Rhea" id="RHEA-COMP:11537"/>
        <dbReference type="ChEBI" id="CHEBI:29950"/>
        <dbReference type="ChEBI" id="CHEBI:33019"/>
        <dbReference type="ChEBI" id="CHEBI:57533"/>
        <dbReference type="ChEBI" id="CHEBI:86021"/>
        <dbReference type="EC" id="2.5.1.60"/>
    </reaction>
</comment>
<keyword evidence="4" id="KW-0479">Metal-binding</keyword>
<dbReference type="InterPro" id="IPR002125">
    <property type="entry name" value="CMP_dCMP_dom"/>
</dbReference>
<dbReference type="PANTHER" id="PTHR11129">
    <property type="entry name" value="PROTEIN FARNESYLTRANSFERASE ALPHA SUBUNIT/RAB GERANYLGERANYL TRANSFERASE ALPHA SUBUNIT"/>
    <property type="match status" value="1"/>
</dbReference>
<evidence type="ECO:0000313" key="11">
    <source>
        <dbReference type="RefSeq" id="XP_071924523.1"/>
    </source>
</evidence>
<dbReference type="Gene3D" id="1.25.40.120">
    <property type="entry name" value="Protein prenylyltransferase"/>
    <property type="match status" value="1"/>
</dbReference>
<dbReference type="PROSITE" id="PS00903">
    <property type="entry name" value="CYT_DCMP_DEAMINASES_1"/>
    <property type="match status" value="1"/>
</dbReference>
<dbReference type="Pfam" id="PF00383">
    <property type="entry name" value="dCMP_cyt_deam_1"/>
    <property type="match status" value="1"/>
</dbReference>
<feature type="domain" description="CMP/dCMP-type deaminase" evidence="9">
    <location>
        <begin position="585"/>
        <end position="714"/>
    </location>
</feature>
<keyword evidence="3 8" id="KW-0808">Transferase</keyword>